<evidence type="ECO:0000313" key="9">
    <source>
        <dbReference type="Proteomes" id="UP001515480"/>
    </source>
</evidence>
<evidence type="ECO:0000259" key="7">
    <source>
        <dbReference type="PROSITE" id="PS52027"/>
    </source>
</evidence>
<keyword evidence="3 5" id="KW-0863">Zinc-finger</keyword>
<feature type="domain" description="C2HC/C3H-type" evidence="7">
    <location>
        <begin position="196"/>
        <end position="225"/>
    </location>
</feature>
<evidence type="ECO:0000256" key="3">
    <source>
        <dbReference type="ARBA" id="ARBA00022771"/>
    </source>
</evidence>
<protein>
    <recommendedName>
        <fullName evidence="7">C2HC/C3H-type domain-containing protein</fullName>
    </recommendedName>
</protein>
<comment type="caution">
    <text evidence="8">The sequence shown here is derived from an EMBL/GenBank/DDBJ whole genome shotgun (WGS) entry which is preliminary data.</text>
</comment>
<accession>A0AB34IJE0</accession>
<keyword evidence="9" id="KW-1185">Reference proteome</keyword>
<feature type="compositionally biased region" description="Low complexity" evidence="6">
    <location>
        <begin position="232"/>
        <end position="264"/>
    </location>
</feature>
<dbReference type="PANTHER" id="PTHR13555">
    <property type="entry name" value="C2H2 ZINC FINGER CGI-62-RELATED"/>
    <property type="match status" value="1"/>
</dbReference>
<dbReference type="Pfam" id="PF13913">
    <property type="entry name" value="zf-C2HC_2"/>
    <property type="match status" value="4"/>
</dbReference>
<feature type="region of interest" description="Disordered" evidence="6">
    <location>
        <begin position="156"/>
        <end position="177"/>
    </location>
</feature>
<gene>
    <name evidence="8" type="ORF">AB1Y20_013576</name>
</gene>
<dbReference type="Proteomes" id="UP001515480">
    <property type="component" value="Unassembled WGS sequence"/>
</dbReference>
<evidence type="ECO:0000256" key="2">
    <source>
        <dbReference type="ARBA" id="ARBA00022737"/>
    </source>
</evidence>
<feature type="compositionally biased region" description="Low complexity" evidence="6">
    <location>
        <begin position="432"/>
        <end position="441"/>
    </location>
</feature>
<sequence length="504" mass="54993">MLFPSPSAASKRPNLPLCHLCGRQFGSSSLEIHLKECRKRYEREHGKPAPDLKTRTPTGALGSKAWAKFQETQEEGFREALEPCPHCGRTFLPDRLKVHLRSCGRTRHGGVECAPEAKADASPALRRPHLPMCHLCGRKFGSASLEIHMKECRKRYEREHGKPPPEPKMAPPTDRPITSKAWQDFNEAQDVGWNERLEPCPHCGRTFLPDRLVVHLRSCSRKLDLPSPSPSPSATFSASSSSAATSFPLDGARTARGGERAASPRGRRAGGASTERASPQRAPRRVAWPHDGATTERRAERAASPPHVESPQSDGAADRWADKPPSPRPQRPPLPPPPPDPTPKPPPRAEAPPPSSPPVSPLQPELPLGATRFPPYKGAPPNRPPSPPLSHREPSPPREGGARHGHLRAPLHASPHRAAASPRCHSARAPRPRSCSPPLRATSPARPSGRPGASASCEGARDAAKPEAQRSALERMNELRDLLHSQLITQGEFEEKRRQILEGI</sequence>
<evidence type="ECO:0000256" key="5">
    <source>
        <dbReference type="PROSITE-ProRule" id="PRU01371"/>
    </source>
</evidence>
<evidence type="ECO:0000313" key="8">
    <source>
        <dbReference type="EMBL" id="KAL1499061.1"/>
    </source>
</evidence>
<feature type="compositionally biased region" description="Basic and acidic residues" evidence="6">
    <location>
        <begin position="390"/>
        <end position="402"/>
    </location>
</feature>
<proteinExistence type="predicted"/>
<dbReference type="InterPro" id="IPR049899">
    <property type="entry name" value="Znf_C2HC_C3H"/>
</dbReference>
<feature type="domain" description="C2HC/C3H-type" evidence="7">
    <location>
        <begin position="14"/>
        <end position="43"/>
    </location>
</feature>
<dbReference type="Gene3D" id="3.30.160.60">
    <property type="entry name" value="Classic Zinc Finger"/>
    <property type="match status" value="4"/>
</dbReference>
<feature type="region of interest" description="Disordered" evidence="6">
    <location>
        <begin position="222"/>
        <end position="471"/>
    </location>
</feature>
<evidence type="ECO:0000256" key="4">
    <source>
        <dbReference type="ARBA" id="ARBA00022833"/>
    </source>
</evidence>
<organism evidence="8 9">
    <name type="scientific">Prymnesium parvum</name>
    <name type="common">Toxic golden alga</name>
    <dbReference type="NCBI Taxonomy" id="97485"/>
    <lineage>
        <taxon>Eukaryota</taxon>
        <taxon>Haptista</taxon>
        <taxon>Haptophyta</taxon>
        <taxon>Prymnesiophyceae</taxon>
        <taxon>Prymnesiales</taxon>
        <taxon>Prymnesiaceae</taxon>
        <taxon>Prymnesium</taxon>
    </lineage>
</organism>
<feature type="compositionally biased region" description="Basic and acidic residues" evidence="6">
    <location>
        <begin position="459"/>
        <end position="471"/>
    </location>
</feature>
<dbReference type="PRINTS" id="PR01217">
    <property type="entry name" value="PRICHEXTENSN"/>
</dbReference>
<keyword evidence="2" id="KW-0677">Repeat</keyword>
<feature type="compositionally biased region" description="Pro residues" evidence="6">
    <location>
        <begin position="377"/>
        <end position="388"/>
    </location>
</feature>
<feature type="domain" description="C2HC/C3H-type" evidence="7">
    <location>
        <begin position="129"/>
        <end position="158"/>
    </location>
</feature>
<evidence type="ECO:0000256" key="6">
    <source>
        <dbReference type="SAM" id="MobiDB-lite"/>
    </source>
</evidence>
<dbReference type="GO" id="GO:0008270">
    <property type="term" value="F:zinc ion binding"/>
    <property type="evidence" value="ECO:0007669"/>
    <property type="project" value="UniProtKB-KW"/>
</dbReference>
<feature type="domain" description="C2HC/C3H-type" evidence="7">
    <location>
        <begin position="80"/>
        <end position="109"/>
    </location>
</feature>
<keyword evidence="1" id="KW-0479">Metal-binding</keyword>
<reference evidence="8 9" key="1">
    <citation type="journal article" date="2024" name="Science">
        <title>Giant polyketide synthase enzymes in the biosynthesis of giant marine polyether toxins.</title>
        <authorList>
            <person name="Fallon T.R."/>
            <person name="Shende V.V."/>
            <person name="Wierzbicki I.H."/>
            <person name="Pendleton A.L."/>
            <person name="Watervoot N.F."/>
            <person name="Auber R.P."/>
            <person name="Gonzalez D.J."/>
            <person name="Wisecaver J.H."/>
            <person name="Moore B.S."/>
        </authorList>
    </citation>
    <scope>NUCLEOTIDE SEQUENCE [LARGE SCALE GENOMIC DNA]</scope>
    <source>
        <strain evidence="8 9">12B1</strain>
    </source>
</reference>
<dbReference type="AlphaFoldDB" id="A0AB34IJE0"/>
<dbReference type="EMBL" id="JBGBPQ010000026">
    <property type="protein sequence ID" value="KAL1499061.1"/>
    <property type="molecule type" value="Genomic_DNA"/>
</dbReference>
<name>A0AB34IJE0_PRYPA</name>
<feature type="compositionally biased region" description="Pro residues" evidence="6">
    <location>
        <begin position="324"/>
        <end position="361"/>
    </location>
</feature>
<keyword evidence="4" id="KW-0862">Zinc</keyword>
<dbReference type="InterPro" id="IPR026319">
    <property type="entry name" value="ZC2HC1A/B-like"/>
</dbReference>
<dbReference type="PROSITE" id="PS52027">
    <property type="entry name" value="ZF_C2HC_C3H"/>
    <property type="match status" value="4"/>
</dbReference>
<dbReference type="PANTHER" id="PTHR13555:SF68">
    <property type="entry name" value="ZINC FINGER PROTEIN 474"/>
    <property type="match status" value="1"/>
</dbReference>
<evidence type="ECO:0000256" key="1">
    <source>
        <dbReference type="ARBA" id="ARBA00022723"/>
    </source>
</evidence>
<feature type="compositionally biased region" description="Basic and acidic residues" evidence="6">
    <location>
        <begin position="156"/>
        <end position="165"/>
    </location>
</feature>